<organism evidence="7">
    <name type="scientific">marine sediment metagenome</name>
    <dbReference type="NCBI Taxonomy" id="412755"/>
    <lineage>
        <taxon>unclassified sequences</taxon>
        <taxon>metagenomes</taxon>
        <taxon>ecological metagenomes</taxon>
    </lineage>
</organism>
<dbReference type="Pfam" id="PF00709">
    <property type="entry name" value="Adenylsucc_synt"/>
    <property type="match status" value="1"/>
</dbReference>
<dbReference type="InterPro" id="IPR042110">
    <property type="entry name" value="Adenylosuccinate_synth_dom2"/>
</dbReference>
<dbReference type="FunFam" id="1.10.300.10:FF:000001">
    <property type="entry name" value="Adenylosuccinate synthetase"/>
    <property type="match status" value="1"/>
</dbReference>
<evidence type="ECO:0008006" key="8">
    <source>
        <dbReference type="Google" id="ProtNLM"/>
    </source>
</evidence>
<evidence type="ECO:0000256" key="5">
    <source>
        <dbReference type="ARBA" id="ARBA00022842"/>
    </source>
</evidence>
<dbReference type="InterPro" id="IPR027417">
    <property type="entry name" value="P-loop_NTPase"/>
</dbReference>
<dbReference type="NCBIfam" id="TIGR00184">
    <property type="entry name" value="purA"/>
    <property type="match status" value="1"/>
</dbReference>
<protein>
    <recommendedName>
        <fullName evidence="8">Adenylosuccinate synthase</fullName>
    </recommendedName>
</protein>
<dbReference type="InterPro" id="IPR042109">
    <property type="entry name" value="Adenylosuccinate_synth_dom1"/>
</dbReference>
<evidence type="ECO:0000256" key="2">
    <source>
        <dbReference type="ARBA" id="ARBA00022723"/>
    </source>
</evidence>
<dbReference type="HAMAP" id="MF_00011">
    <property type="entry name" value="Adenylosucc_synth"/>
    <property type="match status" value="1"/>
</dbReference>
<dbReference type="InterPro" id="IPR001114">
    <property type="entry name" value="Adenylosuccinate_synthetase"/>
</dbReference>
<dbReference type="CDD" id="cd03108">
    <property type="entry name" value="AdSS"/>
    <property type="match status" value="1"/>
</dbReference>
<dbReference type="GO" id="GO:0004019">
    <property type="term" value="F:adenylosuccinate synthase activity"/>
    <property type="evidence" value="ECO:0007669"/>
    <property type="project" value="InterPro"/>
</dbReference>
<dbReference type="PANTHER" id="PTHR11846:SF0">
    <property type="entry name" value="ADENYLOSUCCINATE SYNTHETASE"/>
    <property type="match status" value="1"/>
</dbReference>
<dbReference type="PANTHER" id="PTHR11846">
    <property type="entry name" value="ADENYLOSUCCINATE SYNTHETASE"/>
    <property type="match status" value="1"/>
</dbReference>
<accession>X1FMD0</accession>
<gene>
    <name evidence="7" type="ORF">S03H2_15477</name>
</gene>
<name>X1FMD0_9ZZZZ</name>
<comment type="caution">
    <text evidence="7">The sequence shown here is derived from an EMBL/GenBank/DDBJ whole genome shotgun (WGS) entry which is preliminary data.</text>
</comment>
<evidence type="ECO:0000256" key="3">
    <source>
        <dbReference type="ARBA" id="ARBA00022741"/>
    </source>
</evidence>
<sequence length="357" mass="39663">MEKMQNTVCVFGLSYGDEGKGKITDYLAQKSDIVVRFNGGNNAGHTINANGIKYKFKLMPSGAVLEKEVIIANGVVIDPKVLLDEIENLKKLKKKINLKISSTAHVIFPFHIKLDELEEVKKGKYKAGTTKRGIGPTYSDKAARWGIRVFDLIHPEILKIKLNNLYNIKKDLIRVYEPDWDIDVSQIYEDYVEYGKILKPHVIDTAYYLNKAIDSGKKVVFEAAQGNLLCIDHGFYPHGTSSNANALGISAGTGVPPKKIGKIIGIVKAYTSRVGEGKLPTELFDDIASQIREQGHEYGTVTGRPRRVGWIDLFNIKYGIMINGVDKLVITLLDALEGINPIKMCVGYTYNGKNLDS</sequence>
<dbReference type="Gene3D" id="3.40.440.10">
    <property type="entry name" value="Adenylosuccinate Synthetase, subunit A, domain 1"/>
    <property type="match status" value="1"/>
</dbReference>
<dbReference type="Gene3D" id="3.90.170.10">
    <property type="entry name" value="Adenylosuccinate Synthetase, subunit A, domain 3"/>
    <property type="match status" value="1"/>
</dbReference>
<dbReference type="PROSITE" id="PS00513">
    <property type="entry name" value="ADENYLOSUCCIN_SYN_2"/>
    <property type="match status" value="1"/>
</dbReference>
<keyword evidence="4" id="KW-0658">Purine biosynthesis</keyword>
<dbReference type="GO" id="GO:0046040">
    <property type="term" value="P:IMP metabolic process"/>
    <property type="evidence" value="ECO:0007669"/>
    <property type="project" value="TreeGrafter"/>
</dbReference>
<evidence type="ECO:0000256" key="4">
    <source>
        <dbReference type="ARBA" id="ARBA00022755"/>
    </source>
</evidence>
<keyword evidence="1" id="KW-0436">Ligase</keyword>
<dbReference type="InterPro" id="IPR042111">
    <property type="entry name" value="Adenylosuccinate_synth_dom3"/>
</dbReference>
<keyword evidence="6" id="KW-0342">GTP-binding</keyword>
<dbReference type="SMART" id="SM00788">
    <property type="entry name" value="Adenylsucc_synt"/>
    <property type="match status" value="1"/>
</dbReference>
<dbReference type="SUPFAM" id="SSF52540">
    <property type="entry name" value="P-loop containing nucleoside triphosphate hydrolases"/>
    <property type="match status" value="1"/>
</dbReference>
<dbReference type="GO" id="GO:0044208">
    <property type="term" value="P:'de novo' AMP biosynthetic process"/>
    <property type="evidence" value="ECO:0007669"/>
    <property type="project" value="TreeGrafter"/>
</dbReference>
<proteinExistence type="inferred from homology"/>
<dbReference type="GO" id="GO:0005525">
    <property type="term" value="F:GTP binding"/>
    <property type="evidence" value="ECO:0007669"/>
    <property type="project" value="UniProtKB-KW"/>
</dbReference>
<evidence type="ECO:0000256" key="6">
    <source>
        <dbReference type="ARBA" id="ARBA00023134"/>
    </source>
</evidence>
<dbReference type="Gene3D" id="1.10.300.10">
    <property type="entry name" value="Adenylosuccinate Synthetase, subunit A, domain 2"/>
    <property type="match status" value="1"/>
</dbReference>
<keyword evidence="2" id="KW-0479">Metal-binding</keyword>
<dbReference type="AlphaFoldDB" id="X1FMD0"/>
<keyword evidence="5" id="KW-0460">Magnesium</keyword>
<dbReference type="EMBL" id="BARU01007873">
    <property type="protein sequence ID" value="GAH33675.1"/>
    <property type="molecule type" value="Genomic_DNA"/>
</dbReference>
<dbReference type="GO" id="GO:0005737">
    <property type="term" value="C:cytoplasm"/>
    <property type="evidence" value="ECO:0007669"/>
    <property type="project" value="TreeGrafter"/>
</dbReference>
<dbReference type="NCBIfam" id="NF002223">
    <property type="entry name" value="PRK01117.1"/>
    <property type="match status" value="1"/>
</dbReference>
<dbReference type="GO" id="GO:0046872">
    <property type="term" value="F:metal ion binding"/>
    <property type="evidence" value="ECO:0007669"/>
    <property type="project" value="UniProtKB-KW"/>
</dbReference>
<keyword evidence="3" id="KW-0547">Nucleotide-binding</keyword>
<evidence type="ECO:0000256" key="1">
    <source>
        <dbReference type="ARBA" id="ARBA00022598"/>
    </source>
</evidence>
<reference evidence="7" key="1">
    <citation type="journal article" date="2014" name="Front. Microbiol.">
        <title>High frequency of phylogenetically diverse reductive dehalogenase-homologous genes in deep subseafloor sedimentary metagenomes.</title>
        <authorList>
            <person name="Kawai M."/>
            <person name="Futagami T."/>
            <person name="Toyoda A."/>
            <person name="Takaki Y."/>
            <person name="Nishi S."/>
            <person name="Hori S."/>
            <person name="Arai W."/>
            <person name="Tsubouchi T."/>
            <person name="Morono Y."/>
            <person name="Uchiyama I."/>
            <person name="Ito T."/>
            <person name="Fujiyama A."/>
            <person name="Inagaki F."/>
            <person name="Takami H."/>
        </authorList>
    </citation>
    <scope>NUCLEOTIDE SEQUENCE</scope>
    <source>
        <strain evidence="7">Expedition CK06-06</strain>
    </source>
</reference>
<evidence type="ECO:0000313" key="7">
    <source>
        <dbReference type="EMBL" id="GAH33675.1"/>
    </source>
</evidence>
<dbReference type="InterPro" id="IPR033128">
    <property type="entry name" value="Adenylosuccin_syn_Lys_AS"/>
</dbReference>